<gene>
    <name evidence="2" type="ORF">FSB_LOCUS55101</name>
</gene>
<dbReference type="Pfam" id="PF08387">
    <property type="entry name" value="FBD"/>
    <property type="match status" value="1"/>
</dbReference>
<organism evidence="2">
    <name type="scientific">Fagus sylvatica</name>
    <name type="common">Beechnut</name>
    <dbReference type="NCBI Taxonomy" id="28930"/>
    <lineage>
        <taxon>Eukaryota</taxon>
        <taxon>Viridiplantae</taxon>
        <taxon>Streptophyta</taxon>
        <taxon>Embryophyta</taxon>
        <taxon>Tracheophyta</taxon>
        <taxon>Spermatophyta</taxon>
        <taxon>Magnoliopsida</taxon>
        <taxon>eudicotyledons</taxon>
        <taxon>Gunneridae</taxon>
        <taxon>Pentapetalae</taxon>
        <taxon>rosids</taxon>
        <taxon>fabids</taxon>
        <taxon>Fagales</taxon>
        <taxon>Fagaceae</taxon>
        <taxon>Fagus</taxon>
    </lineage>
</organism>
<reference evidence="2" key="1">
    <citation type="submission" date="2018-02" db="EMBL/GenBank/DDBJ databases">
        <authorList>
            <person name="Cohen D.B."/>
            <person name="Kent A.D."/>
        </authorList>
    </citation>
    <scope>NUCLEOTIDE SEQUENCE</scope>
</reference>
<dbReference type="AlphaFoldDB" id="A0A2N9ISV6"/>
<evidence type="ECO:0000259" key="1">
    <source>
        <dbReference type="Pfam" id="PF08387"/>
    </source>
</evidence>
<sequence>MSSMCAIQCPVRGMDAIKCPHQYLKVVEFLGYCGRICDVEFVLYFIKNAVALEKILIDPYDQIVKNSAFQTANINQEQIARSRAKCQLEDKVPPSIELVIL</sequence>
<evidence type="ECO:0000313" key="2">
    <source>
        <dbReference type="EMBL" id="SPD27219.1"/>
    </source>
</evidence>
<name>A0A2N9ISV6_FAGSY</name>
<proteinExistence type="predicted"/>
<accession>A0A2N9ISV6</accession>
<feature type="domain" description="FBD" evidence="1">
    <location>
        <begin position="17"/>
        <end position="56"/>
    </location>
</feature>
<protein>
    <recommendedName>
        <fullName evidence="1">FBD domain-containing protein</fullName>
    </recommendedName>
</protein>
<dbReference type="EMBL" id="OIVN01006183">
    <property type="protein sequence ID" value="SPD27219.1"/>
    <property type="molecule type" value="Genomic_DNA"/>
</dbReference>
<dbReference type="InterPro" id="IPR006566">
    <property type="entry name" value="FBD"/>
</dbReference>